<comment type="function">
    <text evidence="9">Essential for recycling GMP and indirectly, cGMP.</text>
</comment>
<keyword evidence="7 9" id="KW-0067">ATP-binding</keyword>
<evidence type="ECO:0000256" key="7">
    <source>
        <dbReference type="ARBA" id="ARBA00022840"/>
    </source>
</evidence>
<dbReference type="InterPro" id="IPR008144">
    <property type="entry name" value="Guanylate_kin-like_dom"/>
</dbReference>
<evidence type="ECO:0000256" key="4">
    <source>
        <dbReference type="ARBA" id="ARBA00022679"/>
    </source>
</evidence>
<dbReference type="InterPro" id="IPR017665">
    <property type="entry name" value="Guanylate_kinase"/>
</dbReference>
<evidence type="ECO:0000256" key="5">
    <source>
        <dbReference type="ARBA" id="ARBA00022741"/>
    </source>
</evidence>
<dbReference type="AlphaFoldDB" id="A0AAU0MW50"/>
<keyword evidence="5 9" id="KW-0547">Nucleotide-binding</keyword>
<dbReference type="KEGG" id="mpaf:R5R33_09940"/>
<keyword evidence="6 9" id="KW-0418">Kinase</keyword>
<evidence type="ECO:0000313" key="12">
    <source>
        <dbReference type="Proteomes" id="UP001302477"/>
    </source>
</evidence>
<sequence length="206" mass="23145">MSTGTLYTVSAPSGAGKTSLVKALIEADTQVTVSVSHTTRSMRPGEIDGINYHFVDRDGFLAMLEEDAFLEHAQVFENYYGTSKAWVEETLASGRDVILEIDWQGAEQVRRLMPETLGVFILPPSQQALLERLTGRGQDDQAVIDKRMAQAINEMSHYVETDYLIINDDFTTALGELRAIMVAERQRLVRQQERHTALLQSLLRTQ</sequence>
<gene>
    <name evidence="9 11" type="primary">gmk</name>
    <name evidence="11" type="ORF">R5R33_09940</name>
</gene>
<dbReference type="HAMAP" id="MF_00328">
    <property type="entry name" value="Guanylate_kinase"/>
    <property type="match status" value="1"/>
</dbReference>
<evidence type="ECO:0000259" key="10">
    <source>
        <dbReference type="PROSITE" id="PS50052"/>
    </source>
</evidence>
<dbReference type="InterPro" id="IPR020590">
    <property type="entry name" value="Guanylate_kinase_CS"/>
</dbReference>
<protein>
    <recommendedName>
        <fullName evidence="3 9">Guanylate kinase</fullName>
        <ecNumber evidence="2 9">2.7.4.8</ecNumber>
    </recommendedName>
    <alternativeName>
        <fullName evidence="8 9">GMP kinase</fullName>
    </alternativeName>
</protein>
<keyword evidence="9" id="KW-0963">Cytoplasm</keyword>
<dbReference type="NCBIfam" id="TIGR03263">
    <property type="entry name" value="guanyl_kin"/>
    <property type="match status" value="1"/>
</dbReference>
<dbReference type="RefSeq" id="WP_318952544.1">
    <property type="nucleotide sequence ID" value="NZ_CP137555.1"/>
</dbReference>
<dbReference type="PROSITE" id="PS00856">
    <property type="entry name" value="GUANYLATE_KINASE_1"/>
    <property type="match status" value="1"/>
</dbReference>
<dbReference type="EC" id="2.7.4.8" evidence="2 9"/>
<evidence type="ECO:0000256" key="9">
    <source>
        <dbReference type="HAMAP-Rule" id="MF_00328"/>
    </source>
</evidence>
<dbReference type="SUPFAM" id="SSF52540">
    <property type="entry name" value="P-loop containing nucleoside triphosphate hydrolases"/>
    <property type="match status" value="1"/>
</dbReference>
<dbReference type="FunFam" id="3.30.63.10:FF:000002">
    <property type="entry name" value="Guanylate kinase 1"/>
    <property type="match status" value="1"/>
</dbReference>
<dbReference type="PANTHER" id="PTHR23117">
    <property type="entry name" value="GUANYLATE KINASE-RELATED"/>
    <property type="match status" value="1"/>
</dbReference>
<comment type="similarity">
    <text evidence="1 9">Belongs to the guanylate kinase family.</text>
</comment>
<evidence type="ECO:0000256" key="3">
    <source>
        <dbReference type="ARBA" id="ARBA00016296"/>
    </source>
</evidence>
<dbReference type="GO" id="GO:0005524">
    <property type="term" value="F:ATP binding"/>
    <property type="evidence" value="ECO:0007669"/>
    <property type="project" value="UniProtKB-UniRule"/>
</dbReference>
<keyword evidence="12" id="KW-1185">Reference proteome</keyword>
<proteinExistence type="inferred from homology"/>
<dbReference type="Gene3D" id="3.40.50.300">
    <property type="entry name" value="P-loop containing nucleotide triphosphate hydrolases"/>
    <property type="match status" value="1"/>
</dbReference>
<feature type="domain" description="Guanylate kinase-like" evidence="10">
    <location>
        <begin position="4"/>
        <end position="182"/>
    </location>
</feature>
<dbReference type="EMBL" id="CP137555">
    <property type="protein sequence ID" value="WOX04063.1"/>
    <property type="molecule type" value="Genomic_DNA"/>
</dbReference>
<dbReference type="InterPro" id="IPR027417">
    <property type="entry name" value="P-loop_NTPase"/>
</dbReference>
<evidence type="ECO:0000313" key="11">
    <source>
        <dbReference type="EMBL" id="WOX04063.1"/>
    </source>
</evidence>
<dbReference type="SMART" id="SM00072">
    <property type="entry name" value="GuKc"/>
    <property type="match status" value="1"/>
</dbReference>
<reference evidence="11 12" key="1">
    <citation type="submission" date="2023-10" db="EMBL/GenBank/DDBJ databases">
        <title>Description of Microbulbifer bruguierae sp. nov., isolated from the sediments of mangrove plant Bruguiera sexangula and comparative genomic analyses of the genus Microbulbifer.</title>
        <authorList>
            <person name="Long M."/>
        </authorList>
    </citation>
    <scope>NUCLEOTIDE SEQUENCE [LARGE SCALE GENOMIC DNA]</scope>
    <source>
        <strain evidence="11 12">SPO729</strain>
    </source>
</reference>
<dbReference type="Gene3D" id="3.30.63.10">
    <property type="entry name" value="Guanylate Kinase phosphate binding domain"/>
    <property type="match status" value="1"/>
</dbReference>
<organism evidence="11 12">
    <name type="scientific">Microbulbifer pacificus</name>
    <dbReference type="NCBI Taxonomy" id="407164"/>
    <lineage>
        <taxon>Bacteria</taxon>
        <taxon>Pseudomonadati</taxon>
        <taxon>Pseudomonadota</taxon>
        <taxon>Gammaproteobacteria</taxon>
        <taxon>Cellvibrionales</taxon>
        <taxon>Microbulbiferaceae</taxon>
        <taxon>Microbulbifer</taxon>
    </lineage>
</organism>
<dbReference type="PANTHER" id="PTHR23117:SF13">
    <property type="entry name" value="GUANYLATE KINASE"/>
    <property type="match status" value="1"/>
</dbReference>
<keyword evidence="4 9" id="KW-0808">Transferase</keyword>
<dbReference type="GO" id="GO:0004385">
    <property type="term" value="F:GMP kinase activity"/>
    <property type="evidence" value="ECO:0007669"/>
    <property type="project" value="UniProtKB-UniRule"/>
</dbReference>
<evidence type="ECO:0000256" key="2">
    <source>
        <dbReference type="ARBA" id="ARBA00012961"/>
    </source>
</evidence>
<evidence type="ECO:0000256" key="6">
    <source>
        <dbReference type="ARBA" id="ARBA00022777"/>
    </source>
</evidence>
<accession>A0AAU0MW50</accession>
<name>A0AAU0MW50_9GAMM</name>
<dbReference type="Pfam" id="PF00625">
    <property type="entry name" value="Guanylate_kin"/>
    <property type="match status" value="1"/>
</dbReference>
<dbReference type="InterPro" id="IPR008145">
    <property type="entry name" value="GK/Ca_channel_bsu"/>
</dbReference>
<feature type="binding site" evidence="9">
    <location>
        <begin position="11"/>
        <end position="18"/>
    </location>
    <ligand>
        <name>ATP</name>
        <dbReference type="ChEBI" id="CHEBI:30616"/>
    </ligand>
</feature>
<evidence type="ECO:0000256" key="1">
    <source>
        <dbReference type="ARBA" id="ARBA00005790"/>
    </source>
</evidence>
<comment type="subcellular location">
    <subcellularLocation>
        <location evidence="9">Cytoplasm</location>
    </subcellularLocation>
</comment>
<dbReference type="GO" id="GO:0005829">
    <property type="term" value="C:cytosol"/>
    <property type="evidence" value="ECO:0007669"/>
    <property type="project" value="TreeGrafter"/>
</dbReference>
<dbReference type="Proteomes" id="UP001302477">
    <property type="component" value="Chromosome"/>
</dbReference>
<dbReference type="PROSITE" id="PS50052">
    <property type="entry name" value="GUANYLATE_KINASE_2"/>
    <property type="match status" value="1"/>
</dbReference>
<comment type="catalytic activity">
    <reaction evidence="9">
        <text>GMP + ATP = GDP + ADP</text>
        <dbReference type="Rhea" id="RHEA:20780"/>
        <dbReference type="ChEBI" id="CHEBI:30616"/>
        <dbReference type="ChEBI" id="CHEBI:58115"/>
        <dbReference type="ChEBI" id="CHEBI:58189"/>
        <dbReference type="ChEBI" id="CHEBI:456216"/>
        <dbReference type="EC" id="2.7.4.8"/>
    </reaction>
</comment>
<evidence type="ECO:0000256" key="8">
    <source>
        <dbReference type="ARBA" id="ARBA00030128"/>
    </source>
</evidence>
<dbReference type="CDD" id="cd00071">
    <property type="entry name" value="GMPK"/>
    <property type="match status" value="1"/>
</dbReference>